<evidence type="ECO:0000313" key="3">
    <source>
        <dbReference type="Proteomes" id="UP001487740"/>
    </source>
</evidence>
<dbReference type="Proteomes" id="UP001487740">
    <property type="component" value="Unassembled WGS sequence"/>
</dbReference>
<reference evidence="2 3" key="1">
    <citation type="submission" date="2023-03" db="EMBL/GenBank/DDBJ databases">
        <title>High-quality genome of Scylla paramamosain provides insights in environmental adaptation.</title>
        <authorList>
            <person name="Zhang L."/>
        </authorList>
    </citation>
    <scope>NUCLEOTIDE SEQUENCE [LARGE SCALE GENOMIC DNA]</scope>
    <source>
        <strain evidence="2">LZ_2023a</strain>
        <tissue evidence="2">Muscle</tissue>
    </source>
</reference>
<name>A0AAW0TRJ8_SCYPA</name>
<accession>A0AAW0TRJ8</accession>
<dbReference type="EMBL" id="JARAKH010000026">
    <property type="protein sequence ID" value="KAK8390192.1"/>
    <property type="molecule type" value="Genomic_DNA"/>
</dbReference>
<keyword evidence="3" id="KW-1185">Reference proteome</keyword>
<comment type="caution">
    <text evidence="2">The sequence shown here is derived from an EMBL/GenBank/DDBJ whole genome shotgun (WGS) entry which is preliminary data.</text>
</comment>
<evidence type="ECO:0000256" key="1">
    <source>
        <dbReference type="SAM" id="MobiDB-lite"/>
    </source>
</evidence>
<feature type="region of interest" description="Disordered" evidence="1">
    <location>
        <begin position="134"/>
        <end position="157"/>
    </location>
</feature>
<sequence length="247" mass="27875">MREVLKRRSVVVGKLDDTGHQGNQERRLEAVNEALHGVNQAHRGNEKRFSDFRSIVKKIQDARKEMGRTDLTSGMADGWNHKYVVEESQRRQETDDPLLRDLLSEMRNLNMGGNAGGDLKHDHEAAGGNFKDDRESVGGQGFQEPEYPSPTSSSIKVDDLLKPTTHTMTLLKGGRAFALENGRYARISIKDFRLYVHSLKSDLQILLLHSVILPMNDIVPQTPPCRVFLDLQWPNNGHRGTINSLSR</sequence>
<evidence type="ECO:0000313" key="2">
    <source>
        <dbReference type="EMBL" id="KAK8390192.1"/>
    </source>
</evidence>
<organism evidence="2 3">
    <name type="scientific">Scylla paramamosain</name>
    <name type="common">Mud crab</name>
    <dbReference type="NCBI Taxonomy" id="85552"/>
    <lineage>
        <taxon>Eukaryota</taxon>
        <taxon>Metazoa</taxon>
        <taxon>Ecdysozoa</taxon>
        <taxon>Arthropoda</taxon>
        <taxon>Crustacea</taxon>
        <taxon>Multicrustacea</taxon>
        <taxon>Malacostraca</taxon>
        <taxon>Eumalacostraca</taxon>
        <taxon>Eucarida</taxon>
        <taxon>Decapoda</taxon>
        <taxon>Pleocyemata</taxon>
        <taxon>Brachyura</taxon>
        <taxon>Eubrachyura</taxon>
        <taxon>Portunoidea</taxon>
        <taxon>Portunidae</taxon>
        <taxon>Portuninae</taxon>
        <taxon>Scylla</taxon>
    </lineage>
</organism>
<dbReference type="AlphaFoldDB" id="A0AAW0TRJ8"/>
<proteinExistence type="predicted"/>
<protein>
    <submittedName>
        <fullName evidence="2">Uncharacterized protein</fullName>
    </submittedName>
</protein>
<gene>
    <name evidence="2" type="ORF">O3P69_013040</name>
</gene>